<dbReference type="PRINTS" id="PR00164">
    <property type="entry name" value="ABC2TRNSPORT"/>
</dbReference>
<evidence type="ECO:0000256" key="2">
    <source>
        <dbReference type="ARBA" id="ARBA00007783"/>
    </source>
</evidence>
<protein>
    <recommendedName>
        <fullName evidence="6">Transport permease protein</fullName>
    </recommendedName>
</protein>
<evidence type="ECO:0000256" key="5">
    <source>
        <dbReference type="ARBA" id="ARBA00023136"/>
    </source>
</evidence>
<feature type="transmembrane region" description="Helical" evidence="6">
    <location>
        <begin position="46"/>
        <end position="64"/>
    </location>
</feature>
<evidence type="ECO:0000256" key="4">
    <source>
        <dbReference type="ARBA" id="ARBA00022989"/>
    </source>
</evidence>
<keyword evidence="9" id="KW-1185">Reference proteome</keyword>
<keyword evidence="5 6" id="KW-0472">Membrane</keyword>
<organism evidence="8 9">
    <name type="scientific">Psychrobacter piechaudii</name>
    <dbReference type="NCBI Taxonomy" id="1945521"/>
    <lineage>
        <taxon>Bacteria</taxon>
        <taxon>Pseudomonadati</taxon>
        <taxon>Pseudomonadota</taxon>
        <taxon>Gammaproteobacteria</taxon>
        <taxon>Moraxellales</taxon>
        <taxon>Moraxellaceae</taxon>
        <taxon>Psychrobacter</taxon>
    </lineage>
</organism>
<accession>A0A1R4GUT7</accession>
<dbReference type="InterPro" id="IPR052522">
    <property type="entry name" value="ABC-2_transport_permease"/>
</dbReference>
<dbReference type="InterPro" id="IPR013525">
    <property type="entry name" value="ABC2_TM"/>
</dbReference>
<dbReference type="OrthoDB" id="9804001at2"/>
<evidence type="ECO:0000256" key="6">
    <source>
        <dbReference type="RuleBase" id="RU361157"/>
    </source>
</evidence>
<gene>
    <name evidence="8" type="primary">yadH</name>
    <name evidence="8" type="ORF">A1232T_01444</name>
</gene>
<dbReference type="InterPro" id="IPR000412">
    <property type="entry name" value="ABC_2_transport"/>
</dbReference>
<evidence type="ECO:0000313" key="8">
    <source>
        <dbReference type="EMBL" id="SJM71938.1"/>
    </source>
</evidence>
<dbReference type="EMBL" id="FUGE01000144">
    <property type="protein sequence ID" value="SJM71938.1"/>
    <property type="molecule type" value="Genomic_DNA"/>
</dbReference>
<keyword evidence="6" id="KW-1003">Cell membrane</keyword>
<reference evidence="8 9" key="1">
    <citation type="submission" date="2017-02" db="EMBL/GenBank/DDBJ databases">
        <authorList>
            <person name="Peterson S.W."/>
        </authorList>
    </citation>
    <scope>NUCLEOTIDE SEQUENCE [LARGE SCALE GENOMIC DNA]</scope>
    <source>
        <strain evidence="8">Psychrobacter_piechaudii</strain>
    </source>
</reference>
<feature type="transmembrane region" description="Helical" evidence="6">
    <location>
        <begin position="157"/>
        <end position="182"/>
    </location>
</feature>
<comment type="subcellular location">
    <subcellularLocation>
        <location evidence="6">Cell inner membrane</location>
        <topology evidence="6">Multi-pass membrane protein</topology>
    </subcellularLocation>
    <subcellularLocation>
        <location evidence="1">Membrane</location>
        <topology evidence="1">Multi-pass membrane protein</topology>
    </subcellularLocation>
</comment>
<dbReference type="PIRSF" id="PIRSF006648">
    <property type="entry name" value="DrrB"/>
    <property type="match status" value="1"/>
</dbReference>
<dbReference type="GO" id="GO:0043190">
    <property type="term" value="C:ATP-binding cassette (ABC) transporter complex"/>
    <property type="evidence" value="ECO:0007669"/>
    <property type="project" value="InterPro"/>
</dbReference>
<dbReference type="RefSeq" id="WP_077451187.1">
    <property type="nucleotide sequence ID" value="NZ_FUGE01000144.1"/>
</dbReference>
<evidence type="ECO:0000259" key="7">
    <source>
        <dbReference type="PROSITE" id="PS51012"/>
    </source>
</evidence>
<dbReference type="AlphaFoldDB" id="A0A1R4GUT7"/>
<sequence length="274" mass="30718">MSNINNQPVNNATNNDGLTFAQKWIAFRTILIKEIRRILRIWPQTLLPPVITMSLYFIIFGKMIGSRVGEMGGVPYMQFIVPGLIMMSVITNSYSNVVSSFFSAKFTSSIEELLVSPVSKHSILIGYIGGGVFRGLMIAIIVSIVARFFTELGIEHFFVMVFTVLGTSILFSLGGFINAVFARSFDDISIIPSFVLTPLTYLGGVFYSLENLSPFWQNISLLNPIVYMVNSFRYGILGYSDVNVWYSMAAIFVFCAIFYAIAYRLLDNGSRLRL</sequence>
<dbReference type="PANTHER" id="PTHR43332:SF2">
    <property type="entry name" value="INNER MEMBRANE TRANSPORT PERMEASE YADH"/>
    <property type="match status" value="1"/>
</dbReference>
<comment type="similarity">
    <text evidence="2 6">Belongs to the ABC-2 integral membrane protein family.</text>
</comment>
<dbReference type="NCBIfam" id="NF011648">
    <property type="entry name" value="PRK15066.1"/>
    <property type="match status" value="1"/>
</dbReference>
<feature type="domain" description="ABC transmembrane type-2" evidence="7">
    <location>
        <begin position="40"/>
        <end position="269"/>
    </location>
</feature>
<feature type="transmembrane region" description="Helical" evidence="6">
    <location>
        <begin position="123"/>
        <end position="145"/>
    </location>
</feature>
<dbReference type="Proteomes" id="UP000188357">
    <property type="component" value="Unassembled WGS sequence"/>
</dbReference>
<evidence type="ECO:0000256" key="1">
    <source>
        <dbReference type="ARBA" id="ARBA00004141"/>
    </source>
</evidence>
<keyword evidence="3 6" id="KW-0812">Transmembrane</keyword>
<dbReference type="InterPro" id="IPR047817">
    <property type="entry name" value="ABC2_TM_bact-type"/>
</dbReference>
<dbReference type="STRING" id="1945521.A1232T_01444"/>
<dbReference type="PROSITE" id="PS51012">
    <property type="entry name" value="ABC_TM2"/>
    <property type="match status" value="1"/>
</dbReference>
<feature type="transmembrane region" description="Helical" evidence="6">
    <location>
        <begin position="76"/>
        <end position="95"/>
    </location>
</feature>
<dbReference type="GO" id="GO:0140359">
    <property type="term" value="F:ABC-type transporter activity"/>
    <property type="evidence" value="ECO:0007669"/>
    <property type="project" value="InterPro"/>
</dbReference>
<evidence type="ECO:0000256" key="3">
    <source>
        <dbReference type="ARBA" id="ARBA00022692"/>
    </source>
</evidence>
<dbReference type="PANTHER" id="PTHR43332">
    <property type="entry name" value="INNER MEMBRANE TRANSPORT PERMEASE YADH-RELATED"/>
    <property type="match status" value="1"/>
</dbReference>
<feature type="transmembrane region" description="Helical" evidence="6">
    <location>
        <begin position="245"/>
        <end position="266"/>
    </location>
</feature>
<keyword evidence="6" id="KW-0813">Transport</keyword>
<proteinExistence type="inferred from homology"/>
<keyword evidence="4 6" id="KW-1133">Transmembrane helix</keyword>
<feature type="transmembrane region" description="Helical" evidence="6">
    <location>
        <begin position="188"/>
        <end position="209"/>
    </location>
</feature>
<evidence type="ECO:0000313" key="9">
    <source>
        <dbReference type="Proteomes" id="UP000188357"/>
    </source>
</evidence>
<dbReference type="Pfam" id="PF01061">
    <property type="entry name" value="ABC2_membrane"/>
    <property type="match status" value="1"/>
</dbReference>
<name>A0A1R4GUT7_9GAMM</name>